<dbReference type="PROSITE" id="PS00645">
    <property type="entry name" value="COMPLEX1_51K_2"/>
    <property type="match status" value="1"/>
</dbReference>
<dbReference type="InterPro" id="IPR037225">
    <property type="entry name" value="Nuo51_FMN-bd_sf"/>
</dbReference>
<dbReference type="GO" id="GO:0008137">
    <property type="term" value="F:NADH dehydrogenase (ubiquinone) activity"/>
    <property type="evidence" value="ECO:0007669"/>
    <property type="project" value="InterPro"/>
</dbReference>
<dbReference type="Gene3D" id="3.40.30.10">
    <property type="entry name" value="Glutaredoxin"/>
    <property type="match status" value="1"/>
</dbReference>
<dbReference type="SUPFAM" id="SSF142019">
    <property type="entry name" value="Nqo1 FMN-binding domain-like"/>
    <property type="match status" value="1"/>
</dbReference>
<dbReference type="GO" id="GO:0051539">
    <property type="term" value="F:4 iron, 4 sulfur cluster binding"/>
    <property type="evidence" value="ECO:0007669"/>
    <property type="project" value="UniProtKB-KW"/>
</dbReference>
<dbReference type="InterPro" id="IPR036249">
    <property type="entry name" value="Thioredoxin-like_sf"/>
</dbReference>
<evidence type="ECO:0000256" key="2">
    <source>
        <dbReference type="ARBA" id="ARBA00007523"/>
    </source>
</evidence>
<comment type="cofactor">
    <cofactor evidence="1">
        <name>FMN</name>
        <dbReference type="ChEBI" id="CHEBI:58210"/>
    </cofactor>
</comment>
<organism evidence="9 10">
    <name type="scientific">Aquabacterium olei</name>
    <dbReference type="NCBI Taxonomy" id="1296669"/>
    <lineage>
        <taxon>Bacteria</taxon>
        <taxon>Pseudomonadati</taxon>
        <taxon>Pseudomonadota</taxon>
        <taxon>Betaproteobacteria</taxon>
        <taxon>Burkholderiales</taxon>
        <taxon>Aquabacterium</taxon>
    </lineage>
</organism>
<sequence>MQAGVRTGLTAHIEGGRTIVVSMVRHHRMVSVVGLVHALTMTRHALRRCSRQQPARRCGQSQQRLQGQQAHQEDREKATHRACQEAVNGFIVERLNRPRMPPNIAPPPLLDLDALLASRPAGPGSLLQVLRDVQARLHHVPEWVVDALARRWRLGHAAIRSVVSFYHFLSATPRGRYTVYLSDSPTDRMQGSEALLVRLCEQLGVTPEQTRADGLASVHRTACTGMCDQGPAGLVNDRPLVRLTPRRIDEIAHLIRTATPLEAWPPDFFEVDNPVWRHQQTLSHPIAPGTALQRMLVNGLEAGRADMIATLRDAGLRGRGGAGFATWQKWLACQQAPGPKAITCNADEGEPGTFKDRLLLMDWAHEVVEGMTLAALTVGADQGFLYLRGEYAFMAPHLMQVLAERRSAGWLGPNVAGSGQAFDIAPHLGAGAYVCGEETALIESVEGKRGIPRTRPPFPVDRGYLGLPTVNNNVETFVQVAQIAVHGAAWFRAHGTAASPGTRLLSVAGDVARPGLYEVPWGITVAEVLADAGATEVQAVLVGGPSGKLIDASQLGRQIAFEDLPTGGAFTVFDRRRDMLDIARQYTHFFAHESCGFCTPCRVGCVQLADTADRLLAGHAGPRDIARLQDTGALMQRLSHCGLGQTAAHPLLDVITHFPEQVRRRLVPDAQAFDVNAALVHLPATLPPAASPP</sequence>
<keyword evidence="3" id="KW-0004">4Fe-4S</keyword>
<dbReference type="Pfam" id="PF01257">
    <property type="entry name" value="2Fe-2S_thioredx"/>
    <property type="match status" value="1"/>
</dbReference>
<feature type="region of interest" description="Disordered" evidence="7">
    <location>
        <begin position="51"/>
        <end position="76"/>
    </location>
</feature>
<evidence type="ECO:0000256" key="6">
    <source>
        <dbReference type="ARBA" id="ARBA00023014"/>
    </source>
</evidence>
<dbReference type="Pfam" id="PF10531">
    <property type="entry name" value="SLBB"/>
    <property type="match status" value="1"/>
</dbReference>
<evidence type="ECO:0000256" key="7">
    <source>
        <dbReference type="SAM" id="MobiDB-lite"/>
    </source>
</evidence>
<evidence type="ECO:0000256" key="1">
    <source>
        <dbReference type="ARBA" id="ARBA00001917"/>
    </source>
</evidence>
<dbReference type="InterPro" id="IPR037207">
    <property type="entry name" value="Nuop51_4Fe4S-bd_sf"/>
</dbReference>
<dbReference type="GO" id="GO:0046872">
    <property type="term" value="F:metal ion binding"/>
    <property type="evidence" value="ECO:0007669"/>
    <property type="project" value="UniProtKB-KW"/>
</dbReference>
<dbReference type="GO" id="GO:0010181">
    <property type="term" value="F:FMN binding"/>
    <property type="evidence" value="ECO:0007669"/>
    <property type="project" value="InterPro"/>
</dbReference>
<proteinExistence type="inferred from homology"/>
<dbReference type="Proteomes" id="UP000244892">
    <property type="component" value="Chromosome"/>
</dbReference>
<dbReference type="KEGG" id="aon:DEH84_12670"/>
<evidence type="ECO:0000256" key="4">
    <source>
        <dbReference type="ARBA" id="ARBA00022723"/>
    </source>
</evidence>
<dbReference type="Pfam" id="PF01512">
    <property type="entry name" value="Complex1_51K"/>
    <property type="match status" value="1"/>
</dbReference>
<dbReference type="Pfam" id="PF10589">
    <property type="entry name" value="NADH_4Fe-4S"/>
    <property type="match status" value="1"/>
</dbReference>
<feature type="domain" description="NADH-ubiquinone oxidoreductase 51kDa subunit iron-sulphur binding" evidence="8">
    <location>
        <begin position="580"/>
        <end position="625"/>
    </location>
</feature>
<evidence type="ECO:0000256" key="3">
    <source>
        <dbReference type="ARBA" id="ARBA00022485"/>
    </source>
</evidence>
<dbReference type="SUPFAM" id="SSF52833">
    <property type="entry name" value="Thioredoxin-like"/>
    <property type="match status" value="1"/>
</dbReference>
<evidence type="ECO:0000313" key="9">
    <source>
        <dbReference type="EMBL" id="AWI54176.1"/>
    </source>
</evidence>
<dbReference type="PANTHER" id="PTHR43578">
    <property type="entry name" value="NADH-QUINONE OXIDOREDUCTASE SUBUNIT F"/>
    <property type="match status" value="1"/>
</dbReference>
<evidence type="ECO:0000256" key="5">
    <source>
        <dbReference type="ARBA" id="ARBA00023004"/>
    </source>
</evidence>
<dbReference type="Gene3D" id="1.10.10.1590">
    <property type="entry name" value="NADH-quinone oxidoreductase subunit E"/>
    <property type="match status" value="1"/>
</dbReference>
<keyword evidence="4" id="KW-0479">Metal-binding</keyword>
<feature type="compositionally biased region" description="Low complexity" evidence="7">
    <location>
        <begin position="60"/>
        <end position="70"/>
    </location>
</feature>
<dbReference type="EMBL" id="CP029210">
    <property type="protein sequence ID" value="AWI54176.1"/>
    <property type="molecule type" value="Genomic_DNA"/>
</dbReference>
<comment type="similarity">
    <text evidence="2">Belongs to the complex I 51 kDa subunit family.</text>
</comment>
<evidence type="ECO:0000259" key="8">
    <source>
        <dbReference type="SMART" id="SM00928"/>
    </source>
</evidence>
<keyword evidence="5" id="KW-0408">Iron</keyword>
<dbReference type="InterPro" id="IPR011538">
    <property type="entry name" value="Nuo51_FMN-bd"/>
</dbReference>
<reference evidence="9 10" key="1">
    <citation type="submission" date="2018-05" db="EMBL/GenBank/DDBJ databases">
        <title>complete genome sequence of Aquabacterium olei NBRC 110486.</title>
        <authorList>
            <person name="Tang B."/>
            <person name="Chang J."/>
            <person name="Zhang L."/>
            <person name="Yang H."/>
        </authorList>
    </citation>
    <scope>NUCLEOTIDE SEQUENCE [LARGE SCALE GENOMIC DNA]</scope>
    <source>
        <strain evidence="9 10">NBRC 110486</strain>
    </source>
</reference>
<dbReference type="InterPro" id="IPR001949">
    <property type="entry name" value="NADH-UbQ_OxRdtase_51kDa_CS"/>
</dbReference>
<dbReference type="Gene3D" id="3.40.50.11540">
    <property type="entry name" value="NADH-ubiquinone oxidoreductase 51kDa subunit"/>
    <property type="match status" value="1"/>
</dbReference>
<keyword evidence="10" id="KW-1185">Reference proteome</keyword>
<dbReference type="SMART" id="SM00928">
    <property type="entry name" value="NADH_4Fe-4S"/>
    <property type="match status" value="1"/>
</dbReference>
<protein>
    <submittedName>
        <fullName evidence="9">NADP oxidoreductase</fullName>
    </submittedName>
</protein>
<dbReference type="SUPFAM" id="SSF142984">
    <property type="entry name" value="Nqo1 middle domain-like"/>
    <property type="match status" value="1"/>
</dbReference>
<dbReference type="PANTHER" id="PTHR43578:SF3">
    <property type="entry name" value="NADH-QUINONE OXIDOREDUCTASE SUBUNIT F"/>
    <property type="match status" value="1"/>
</dbReference>
<dbReference type="InterPro" id="IPR019575">
    <property type="entry name" value="Nuop51_4Fe4S-bd"/>
</dbReference>
<name>A0A2U8FVD2_9BURK</name>
<accession>A0A2U8FVD2</accession>
<keyword evidence="6" id="KW-0411">Iron-sulfur</keyword>
<dbReference type="SUPFAM" id="SSF140490">
    <property type="entry name" value="Nqo1C-terminal domain-like"/>
    <property type="match status" value="1"/>
</dbReference>
<dbReference type="InterPro" id="IPR041921">
    <property type="entry name" value="NuoE_N"/>
</dbReference>
<evidence type="ECO:0000313" key="10">
    <source>
        <dbReference type="Proteomes" id="UP000244892"/>
    </source>
</evidence>
<dbReference type="AlphaFoldDB" id="A0A2U8FVD2"/>
<dbReference type="Gene3D" id="1.20.1440.230">
    <property type="entry name" value="NADH-ubiquinone oxidoreductase 51kDa subunit, iron-sulphur binding domain"/>
    <property type="match status" value="1"/>
</dbReference>
<dbReference type="InterPro" id="IPR019554">
    <property type="entry name" value="Soluble_ligand-bd"/>
</dbReference>
<dbReference type="Gene3D" id="3.10.20.600">
    <property type="match status" value="1"/>
</dbReference>
<gene>
    <name evidence="9" type="ORF">DEH84_12670</name>
</gene>
<dbReference type="PROSITE" id="PS00644">
    <property type="entry name" value="COMPLEX1_51K_1"/>
    <property type="match status" value="1"/>
</dbReference>